<evidence type="ECO:0000313" key="2">
    <source>
        <dbReference type="EMBL" id="KAE8335190.1"/>
    </source>
</evidence>
<evidence type="ECO:0000256" key="1">
    <source>
        <dbReference type="SAM" id="MobiDB-lite"/>
    </source>
</evidence>
<sequence>MRNTSCCLQQNISRQDNSPTYRDTSAVDRTQYHPPTDPPENVYRALLPLLEDRSPPPVEATSEESVKESVPESTTAETAAETKESEQPAEKVSEPAAKNETVPPFTLDLEGDISHYPVELMRTGLRDT</sequence>
<dbReference type="EMBL" id="ML737227">
    <property type="protein sequence ID" value="KAE8335190.1"/>
    <property type="molecule type" value="Genomic_DNA"/>
</dbReference>
<gene>
    <name evidence="2" type="ORF">BDV24DRAFT_169456</name>
</gene>
<protein>
    <submittedName>
        <fullName evidence="2">Uncharacterized protein</fullName>
    </submittedName>
</protein>
<accession>A0A5N6XUE4</accession>
<feature type="region of interest" description="Disordered" evidence="1">
    <location>
        <begin position="1"/>
        <end position="110"/>
    </location>
</feature>
<feature type="compositionally biased region" description="Polar residues" evidence="1">
    <location>
        <begin position="1"/>
        <end position="23"/>
    </location>
</feature>
<organism evidence="2">
    <name type="scientific">Aspergillus arachidicola</name>
    <dbReference type="NCBI Taxonomy" id="656916"/>
    <lineage>
        <taxon>Eukaryota</taxon>
        <taxon>Fungi</taxon>
        <taxon>Dikarya</taxon>
        <taxon>Ascomycota</taxon>
        <taxon>Pezizomycotina</taxon>
        <taxon>Eurotiomycetes</taxon>
        <taxon>Eurotiomycetidae</taxon>
        <taxon>Eurotiales</taxon>
        <taxon>Aspergillaceae</taxon>
        <taxon>Aspergillus</taxon>
        <taxon>Aspergillus subgen. Circumdati</taxon>
    </lineage>
</organism>
<proteinExistence type="predicted"/>
<dbReference type="Proteomes" id="UP000325558">
    <property type="component" value="Unassembled WGS sequence"/>
</dbReference>
<feature type="compositionally biased region" description="Basic and acidic residues" evidence="1">
    <location>
        <begin position="80"/>
        <end position="93"/>
    </location>
</feature>
<name>A0A5N6XUE4_9EURO</name>
<dbReference type="AlphaFoldDB" id="A0A5N6XUE4"/>
<reference evidence="2" key="1">
    <citation type="submission" date="2019-04" db="EMBL/GenBank/DDBJ databases">
        <title>Friends and foes A comparative genomics study of 23 Aspergillus species from section Flavi.</title>
        <authorList>
            <consortium name="DOE Joint Genome Institute"/>
            <person name="Kjaerbolling I."/>
            <person name="Vesth T."/>
            <person name="Frisvad J.C."/>
            <person name="Nybo J.L."/>
            <person name="Theobald S."/>
            <person name="Kildgaard S."/>
            <person name="Isbrandt T."/>
            <person name="Kuo A."/>
            <person name="Sato A."/>
            <person name="Lyhne E.K."/>
            <person name="Kogle M.E."/>
            <person name="Wiebenga A."/>
            <person name="Kun R.S."/>
            <person name="Lubbers R.J."/>
            <person name="Makela M.R."/>
            <person name="Barry K."/>
            <person name="Chovatia M."/>
            <person name="Clum A."/>
            <person name="Daum C."/>
            <person name="Haridas S."/>
            <person name="He G."/>
            <person name="LaButti K."/>
            <person name="Lipzen A."/>
            <person name="Mondo S."/>
            <person name="Riley R."/>
            <person name="Salamov A."/>
            <person name="Simmons B.A."/>
            <person name="Magnuson J.K."/>
            <person name="Henrissat B."/>
            <person name="Mortensen U.H."/>
            <person name="Larsen T.O."/>
            <person name="Devries R.P."/>
            <person name="Grigoriev I.V."/>
            <person name="Machida M."/>
            <person name="Baker S.E."/>
            <person name="Andersen M.R."/>
        </authorList>
    </citation>
    <scope>NUCLEOTIDE SEQUENCE</scope>
    <source>
        <strain evidence="2">CBS 117612</strain>
    </source>
</reference>